<feature type="signal peptide" evidence="1">
    <location>
        <begin position="1"/>
        <end position="21"/>
    </location>
</feature>
<evidence type="ECO:0000313" key="3">
    <source>
        <dbReference type="Proteomes" id="UP000639772"/>
    </source>
</evidence>
<reference evidence="2 3" key="1">
    <citation type="journal article" date="2020" name="Nat. Food">
        <title>A phased Vanilla planifolia genome enables genetic improvement of flavour and production.</title>
        <authorList>
            <person name="Hasing T."/>
            <person name="Tang H."/>
            <person name="Brym M."/>
            <person name="Khazi F."/>
            <person name="Huang T."/>
            <person name="Chambers A.H."/>
        </authorList>
    </citation>
    <scope>NUCLEOTIDE SEQUENCE [LARGE SCALE GENOMIC DNA]</scope>
    <source>
        <tissue evidence="2">Leaf</tissue>
    </source>
</reference>
<organism evidence="2 3">
    <name type="scientific">Vanilla planifolia</name>
    <name type="common">Vanilla</name>
    <dbReference type="NCBI Taxonomy" id="51239"/>
    <lineage>
        <taxon>Eukaryota</taxon>
        <taxon>Viridiplantae</taxon>
        <taxon>Streptophyta</taxon>
        <taxon>Embryophyta</taxon>
        <taxon>Tracheophyta</taxon>
        <taxon>Spermatophyta</taxon>
        <taxon>Magnoliopsida</taxon>
        <taxon>Liliopsida</taxon>
        <taxon>Asparagales</taxon>
        <taxon>Orchidaceae</taxon>
        <taxon>Vanilloideae</taxon>
        <taxon>Vanilleae</taxon>
        <taxon>Vanilla</taxon>
    </lineage>
</organism>
<proteinExistence type="predicted"/>
<gene>
    <name evidence="2" type="ORF">HPP92_013662</name>
</gene>
<feature type="chain" id="PRO_5032510213" evidence="1">
    <location>
        <begin position="22"/>
        <end position="175"/>
    </location>
</feature>
<name>A0A835UZ20_VANPL</name>
<dbReference type="Gene3D" id="2.30.240.10">
    <property type="entry name" value="At5g01610-like"/>
    <property type="match status" value="1"/>
</dbReference>
<keyword evidence="1" id="KW-0732">Signal</keyword>
<dbReference type="InterPro" id="IPR036758">
    <property type="entry name" value="At5g01610-like"/>
</dbReference>
<evidence type="ECO:0000256" key="1">
    <source>
        <dbReference type="SAM" id="SignalP"/>
    </source>
</evidence>
<dbReference type="Pfam" id="PF04398">
    <property type="entry name" value="DUF538"/>
    <property type="match status" value="1"/>
</dbReference>
<sequence>MSSKIILLLLLSTAALLVASAGERDGSIHDLLREHGLPPGLLPKTVESYTLNRSTGFLEVQLDRPLLRQARQPRLLFDQVVRGNLSYGQLRSVVGLEQEELFLWLPICGILVSDPSSGVILFDIGVARKQLSLSLFETPPDCSPVGSEPPAKVVGDVQILPKGLLGRKQAFQDQR</sequence>
<dbReference type="SUPFAM" id="SSF141562">
    <property type="entry name" value="At5g01610-like"/>
    <property type="match status" value="1"/>
</dbReference>
<dbReference type="PANTHER" id="PTHR31676">
    <property type="entry name" value="T31J12.3 PROTEIN-RELATED"/>
    <property type="match status" value="1"/>
</dbReference>
<accession>A0A835UZ20</accession>
<dbReference type="AlphaFoldDB" id="A0A835UZ20"/>
<dbReference type="Proteomes" id="UP000639772">
    <property type="component" value="Chromosome 6"/>
</dbReference>
<comment type="caution">
    <text evidence="2">The sequence shown here is derived from an EMBL/GenBank/DDBJ whole genome shotgun (WGS) entry which is preliminary data.</text>
</comment>
<dbReference type="PANTHER" id="PTHR31676:SF14">
    <property type="entry name" value="OS03G0393600 PROTEIN"/>
    <property type="match status" value="1"/>
</dbReference>
<dbReference type="EMBL" id="JADCNM010000006">
    <property type="protein sequence ID" value="KAG0478943.1"/>
    <property type="molecule type" value="Genomic_DNA"/>
</dbReference>
<dbReference type="OrthoDB" id="766568at2759"/>
<dbReference type="InterPro" id="IPR007493">
    <property type="entry name" value="DUF538"/>
</dbReference>
<protein>
    <submittedName>
        <fullName evidence="2">Uncharacterized protein</fullName>
    </submittedName>
</protein>
<evidence type="ECO:0000313" key="2">
    <source>
        <dbReference type="EMBL" id="KAG0478943.1"/>
    </source>
</evidence>